<sequence length="229" mass="24401">MAAVEAGGGIGLMSGTVSIPDCRAVRRNGTTVVGSEKLFAMSCPLSGPTVPKDTKGLRLVGAAVFNMNGLVIGTVDHVDPASPDIKYARRTNSFLNSLEHLLIKFDNTICLSKGEQRGVTAGAGTSERRETTTGSGSKKRGRDDLSSGSTSTKGGLCMDHLKLNVVMASEENSRLHMFPLQGDMDLGRRESKRRELVRLVTREPDGRWTGSPSSHGLPSRSEGGEVTEE</sequence>
<dbReference type="EnsemblPlants" id="AVESA.00010b.r2.3DG0518590.1">
    <property type="protein sequence ID" value="AVESA.00010b.r2.3DG0518590.1.CDS"/>
    <property type="gene ID" value="AVESA.00010b.r2.3DG0518590"/>
</dbReference>
<reference evidence="1" key="1">
    <citation type="submission" date="2021-05" db="EMBL/GenBank/DDBJ databases">
        <authorList>
            <person name="Scholz U."/>
            <person name="Mascher M."/>
            <person name="Fiebig A."/>
        </authorList>
    </citation>
    <scope>NUCLEOTIDE SEQUENCE [LARGE SCALE GENOMIC DNA]</scope>
</reference>
<proteinExistence type="predicted"/>
<reference evidence="1" key="2">
    <citation type="submission" date="2025-09" db="UniProtKB">
        <authorList>
            <consortium name="EnsemblPlants"/>
        </authorList>
    </citation>
    <scope>IDENTIFICATION</scope>
</reference>
<protein>
    <submittedName>
        <fullName evidence="1">Uncharacterized protein</fullName>
    </submittedName>
</protein>
<accession>A0ACD5VYP6</accession>
<name>A0ACD5VYP6_AVESA</name>
<dbReference type="Proteomes" id="UP001732700">
    <property type="component" value="Chromosome 3D"/>
</dbReference>
<organism evidence="1 2">
    <name type="scientific">Avena sativa</name>
    <name type="common">Oat</name>
    <dbReference type="NCBI Taxonomy" id="4498"/>
    <lineage>
        <taxon>Eukaryota</taxon>
        <taxon>Viridiplantae</taxon>
        <taxon>Streptophyta</taxon>
        <taxon>Embryophyta</taxon>
        <taxon>Tracheophyta</taxon>
        <taxon>Spermatophyta</taxon>
        <taxon>Magnoliopsida</taxon>
        <taxon>Liliopsida</taxon>
        <taxon>Poales</taxon>
        <taxon>Poaceae</taxon>
        <taxon>BOP clade</taxon>
        <taxon>Pooideae</taxon>
        <taxon>Poodae</taxon>
        <taxon>Poeae</taxon>
        <taxon>Poeae Chloroplast Group 1 (Aveneae type)</taxon>
        <taxon>Aveninae</taxon>
        <taxon>Avena</taxon>
    </lineage>
</organism>
<evidence type="ECO:0000313" key="2">
    <source>
        <dbReference type="Proteomes" id="UP001732700"/>
    </source>
</evidence>
<keyword evidence="2" id="KW-1185">Reference proteome</keyword>
<evidence type="ECO:0000313" key="1">
    <source>
        <dbReference type="EnsemblPlants" id="AVESA.00010b.r2.3DG0518590.1.CDS"/>
    </source>
</evidence>